<dbReference type="EMBL" id="MTKO01000001">
    <property type="protein sequence ID" value="RWX48315.1"/>
    <property type="molecule type" value="Genomic_DNA"/>
</dbReference>
<dbReference type="AlphaFoldDB" id="A0A444J5E0"/>
<evidence type="ECO:0000313" key="2">
    <source>
        <dbReference type="Proteomes" id="UP000287853"/>
    </source>
</evidence>
<proteinExistence type="predicted"/>
<organism evidence="1 2">
    <name type="scientific">Candidatus Electrothrix aarhusensis</name>
    <dbReference type="NCBI Taxonomy" id="1859131"/>
    <lineage>
        <taxon>Bacteria</taxon>
        <taxon>Pseudomonadati</taxon>
        <taxon>Thermodesulfobacteriota</taxon>
        <taxon>Desulfobulbia</taxon>
        <taxon>Desulfobulbales</taxon>
        <taxon>Desulfobulbaceae</taxon>
        <taxon>Candidatus Electrothrix</taxon>
    </lineage>
</organism>
<accession>A0A444J5E0</accession>
<keyword evidence="2" id="KW-1185">Reference proteome</keyword>
<name>A0A444J5E0_9BACT</name>
<sequence>MISRSSSEKNGLVIADCGAINPCLPSLVVPLIEKQHILEWIRIFPPVCMKITPISA</sequence>
<gene>
    <name evidence="1" type="ORF">H206_05144</name>
</gene>
<evidence type="ECO:0000313" key="1">
    <source>
        <dbReference type="EMBL" id="RWX48315.1"/>
    </source>
</evidence>
<reference evidence="1 2" key="1">
    <citation type="submission" date="2017-01" db="EMBL/GenBank/DDBJ databases">
        <title>The cable genome- insights into the physiology and evolution of filamentous bacteria capable of sulfide oxidation via long distance electron transfer.</title>
        <authorList>
            <person name="Schreiber L."/>
            <person name="Bjerg J.T."/>
            <person name="Boggild A."/>
            <person name="Van De Vossenberg J."/>
            <person name="Meysman F."/>
            <person name="Nielsen L.P."/>
            <person name="Schramm A."/>
            <person name="Kjeldsen K.U."/>
        </authorList>
    </citation>
    <scope>NUCLEOTIDE SEQUENCE [LARGE SCALE GENOMIC DNA]</scope>
    <source>
        <strain evidence="1">MCF</strain>
    </source>
</reference>
<dbReference type="Proteomes" id="UP000287853">
    <property type="component" value="Unassembled WGS sequence"/>
</dbReference>
<protein>
    <submittedName>
        <fullName evidence="1">Uncharacterized protein</fullName>
    </submittedName>
</protein>
<comment type="caution">
    <text evidence="1">The sequence shown here is derived from an EMBL/GenBank/DDBJ whole genome shotgun (WGS) entry which is preliminary data.</text>
</comment>